<protein>
    <recommendedName>
        <fullName evidence="1">Menorin C-terminal domain-containing protein</fullName>
    </recommendedName>
</protein>
<gene>
    <name evidence="2" type="ORF">BSL78_20423</name>
</gene>
<proteinExistence type="predicted"/>
<dbReference type="Pfam" id="PF25161">
    <property type="entry name" value="Menorin_C"/>
    <property type="match status" value="1"/>
</dbReference>
<dbReference type="InterPro" id="IPR057489">
    <property type="entry name" value="Menorin_C"/>
</dbReference>
<accession>A0A2G8K453</accession>
<reference evidence="2 3" key="1">
    <citation type="journal article" date="2017" name="PLoS Biol.">
        <title>The sea cucumber genome provides insights into morphological evolution and visceral regeneration.</title>
        <authorList>
            <person name="Zhang X."/>
            <person name="Sun L."/>
            <person name="Yuan J."/>
            <person name="Sun Y."/>
            <person name="Gao Y."/>
            <person name="Zhang L."/>
            <person name="Li S."/>
            <person name="Dai H."/>
            <person name="Hamel J.F."/>
            <person name="Liu C."/>
            <person name="Yu Y."/>
            <person name="Liu S."/>
            <person name="Lin W."/>
            <person name="Guo K."/>
            <person name="Jin S."/>
            <person name="Xu P."/>
            <person name="Storey K.B."/>
            <person name="Huan P."/>
            <person name="Zhang T."/>
            <person name="Zhou Y."/>
            <person name="Zhang J."/>
            <person name="Lin C."/>
            <person name="Li X."/>
            <person name="Xing L."/>
            <person name="Huo D."/>
            <person name="Sun M."/>
            <person name="Wang L."/>
            <person name="Mercier A."/>
            <person name="Li F."/>
            <person name="Yang H."/>
            <person name="Xiang J."/>
        </authorList>
    </citation>
    <scope>NUCLEOTIDE SEQUENCE [LARGE SCALE GENOMIC DNA]</scope>
    <source>
        <strain evidence="2">Shaxun</strain>
        <tissue evidence="2">Muscle</tissue>
    </source>
</reference>
<sequence>MNNFVFLSTESAGISGGGDRSGYIQSKEEFTAERGVTNVNVHGTVQFVDRYDEASNDARFDVYLRSDEINPDDSDIYAEWYSINGVRLQVGRDGEVFLGGDRDAGGIHILNCKLPSAECYSFEIVDKGENGPIESTVTVVSCSDALEPDENDGRNCSLSLTTDELLNLSDQSFVIVSKVDGSGDVIIENLAVFNSEAEDPGRGHGIMYTISVLLLSILGSIFGTQ</sequence>
<evidence type="ECO:0000313" key="2">
    <source>
        <dbReference type="EMBL" id="PIK42729.1"/>
    </source>
</evidence>
<keyword evidence="3" id="KW-1185">Reference proteome</keyword>
<dbReference type="Proteomes" id="UP000230750">
    <property type="component" value="Unassembled WGS sequence"/>
</dbReference>
<name>A0A2G8K453_STIJA</name>
<dbReference type="AlphaFoldDB" id="A0A2G8K453"/>
<feature type="domain" description="Menorin C-terminal" evidence="1">
    <location>
        <begin position="84"/>
        <end position="190"/>
    </location>
</feature>
<dbReference type="OrthoDB" id="413402at2759"/>
<evidence type="ECO:0000259" key="1">
    <source>
        <dbReference type="Pfam" id="PF25161"/>
    </source>
</evidence>
<organism evidence="2 3">
    <name type="scientific">Stichopus japonicus</name>
    <name type="common">Sea cucumber</name>
    <dbReference type="NCBI Taxonomy" id="307972"/>
    <lineage>
        <taxon>Eukaryota</taxon>
        <taxon>Metazoa</taxon>
        <taxon>Echinodermata</taxon>
        <taxon>Eleutherozoa</taxon>
        <taxon>Echinozoa</taxon>
        <taxon>Holothuroidea</taxon>
        <taxon>Aspidochirotacea</taxon>
        <taxon>Aspidochirotida</taxon>
        <taxon>Stichopodidae</taxon>
        <taxon>Apostichopus</taxon>
    </lineage>
</organism>
<evidence type="ECO:0000313" key="3">
    <source>
        <dbReference type="Proteomes" id="UP000230750"/>
    </source>
</evidence>
<dbReference type="EMBL" id="MRZV01000909">
    <property type="protein sequence ID" value="PIK42729.1"/>
    <property type="molecule type" value="Genomic_DNA"/>
</dbReference>
<comment type="caution">
    <text evidence="2">The sequence shown here is derived from an EMBL/GenBank/DDBJ whole genome shotgun (WGS) entry which is preliminary data.</text>
</comment>